<dbReference type="Proteomes" id="UP000305064">
    <property type="component" value="Unassembled WGS sequence"/>
</dbReference>
<evidence type="ECO:0000313" key="6">
    <source>
        <dbReference type="EMBL" id="THY77754.1"/>
    </source>
</evidence>
<protein>
    <submittedName>
        <fullName evidence="6">5'-nucleotidase</fullName>
    </submittedName>
</protein>
<gene>
    <name evidence="6" type="ORF">D6C94_01931</name>
</gene>
<comment type="similarity">
    <text evidence="1 2">Belongs to the 5'-nucleotidase family.</text>
</comment>
<dbReference type="GO" id="GO:0009166">
    <property type="term" value="P:nucleotide catabolic process"/>
    <property type="evidence" value="ECO:0007669"/>
    <property type="project" value="InterPro"/>
</dbReference>
<dbReference type="PANTHER" id="PTHR11575">
    <property type="entry name" value="5'-NUCLEOTIDASE-RELATED"/>
    <property type="match status" value="1"/>
</dbReference>
<feature type="compositionally biased region" description="Basic and acidic residues" evidence="3">
    <location>
        <begin position="460"/>
        <end position="477"/>
    </location>
</feature>
<feature type="transmembrane region" description="Helical" evidence="4">
    <location>
        <begin position="620"/>
        <end position="644"/>
    </location>
</feature>
<proteinExistence type="inferred from homology"/>
<evidence type="ECO:0000256" key="1">
    <source>
        <dbReference type="ARBA" id="ARBA00006654"/>
    </source>
</evidence>
<reference evidence="6 7" key="1">
    <citation type="submission" date="2018-10" db="EMBL/GenBank/DDBJ databases">
        <title>Fifty Aureobasidium pullulans genomes reveal a recombining polyextremotolerant generalist.</title>
        <authorList>
            <person name="Gostincar C."/>
            <person name="Turk M."/>
            <person name="Zajc J."/>
            <person name="Gunde-Cimerman N."/>
        </authorList>
    </citation>
    <scope>NUCLEOTIDE SEQUENCE [LARGE SCALE GENOMIC DNA]</scope>
    <source>
        <strain evidence="6 7">EXF-4256</strain>
    </source>
</reference>
<dbReference type="InterPro" id="IPR029052">
    <property type="entry name" value="Metallo-depent_PP-like"/>
</dbReference>
<dbReference type="AlphaFoldDB" id="A0AB38M5W4"/>
<keyword evidence="2" id="KW-0547">Nucleotide-binding</keyword>
<evidence type="ECO:0000259" key="5">
    <source>
        <dbReference type="Pfam" id="PF02872"/>
    </source>
</evidence>
<comment type="caution">
    <text evidence="6">The sequence shown here is derived from an EMBL/GenBank/DDBJ whole genome shotgun (WGS) entry which is preliminary data.</text>
</comment>
<dbReference type="Gene3D" id="3.90.780.10">
    <property type="entry name" value="5'-Nucleotidase, C-terminal domain"/>
    <property type="match status" value="1"/>
</dbReference>
<keyword evidence="2" id="KW-0378">Hydrolase</keyword>
<dbReference type="SUPFAM" id="SSF55816">
    <property type="entry name" value="5'-nucleotidase (syn. UDP-sugar hydrolase), C-terminal domain"/>
    <property type="match status" value="2"/>
</dbReference>
<keyword evidence="4" id="KW-1133">Transmembrane helix</keyword>
<accession>A0AB38M5W4</accession>
<feature type="domain" description="5'-Nucleotidase C-terminal" evidence="5">
    <location>
        <begin position="219"/>
        <end position="284"/>
    </location>
</feature>
<feature type="domain" description="5'-Nucleotidase C-terminal" evidence="5">
    <location>
        <begin position="311"/>
        <end position="400"/>
    </location>
</feature>
<name>A0AB38M5W4_AURPU</name>
<dbReference type="Pfam" id="PF02872">
    <property type="entry name" value="5_nucleotid_C"/>
    <property type="match status" value="2"/>
</dbReference>
<evidence type="ECO:0000256" key="3">
    <source>
        <dbReference type="SAM" id="MobiDB-lite"/>
    </source>
</evidence>
<organism evidence="6 7">
    <name type="scientific">Aureobasidium pullulans</name>
    <name type="common">Black yeast</name>
    <name type="synonym">Pullularia pullulans</name>
    <dbReference type="NCBI Taxonomy" id="5580"/>
    <lineage>
        <taxon>Eukaryota</taxon>
        <taxon>Fungi</taxon>
        <taxon>Dikarya</taxon>
        <taxon>Ascomycota</taxon>
        <taxon>Pezizomycotina</taxon>
        <taxon>Dothideomycetes</taxon>
        <taxon>Dothideomycetidae</taxon>
        <taxon>Dothideales</taxon>
        <taxon>Saccotheciaceae</taxon>
        <taxon>Aureobasidium</taxon>
    </lineage>
</organism>
<dbReference type="Gene3D" id="3.60.21.10">
    <property type="match status" value="1"/>
</dbReference>
<dbReference type="PRINTS" id="PR01607">
    <property type="entry name" value="APYRASEFAMLY"/>
</dbReference>
<dbReference type="InterPro" id="IPR006179">
    <property type="entry name" value="5_nucleotidase/apyrase"/>
</dbReference>
<evidence type="ECO:0000256" key="4">
    <source>
        <dbReference type="SAM" id="Phobius"/>
    </source>
</evidence>
<evidence type="ECO:0000313" key="7">
    <source>
        <dbReference type="Proteomes" id="UP000305064"/>
    </source>
</evidence>
<keyword evidence="4" id="KW-0472">Membrane</keyword>
<dbReference type="InterPro" id="IPR008334">
    <property type="entry name" value="5'-Nucleotdase_C"/>
</dbReference>
<evidence type="ECO:0000256" key="2">
    <source>
        <dbReference type="RuleBase" id="RU362119"/>
    </source>
</evidence>
<dbReference type="SUPFAM" id="SSF56300">
    <property type="entry name" value="Metallo-dependent phosphatases"/>
    <property type="match status" value="1"/>
</dbReference>
<dbReference type="GO" id="GO:0016787">
    <property type="term" value="F:hydrolase activity"/>
    <property type="evidence" value="ECO:0007669"/>
    <property type="project" value="UniProtKB-KW"/>
</dbReference>
<keyword evidence="4" id="KW-0812">Transmembrane</keyword>
<dbReference type="EMBL" id="QZBJ01000009">
    <property type="protein sequence ID" value="THY77754.1"/>
    <property type="molecule type" value="Genomic_DNA"/>
</dbReference>
<dbReference type="GO" id="GO:0000166">
    <property type="term" value="F:nucleotide binding"/>
    <property type="evidence" value="ECO:0007669"/>
    <property type="project" value="UniProtKB-KW"/>
</dbReference>
<dbReference type="InterPro" id="IPR036907">
    <property type="entry name" value="5'-Nucleotdase_C_sf"/>
</dbReference>
<dbReference type="PANTHER" id="PTHR11575:SF48">
    <property type="entry name" value="5'-NUCLEOTIDASE"/>
    <property type="match status" value="1"/>
</dbReference>
<sequence length="779" mass="85989">MVPILNNVPVAAACVGNHELDMGVPQFEYLASQCTFPWLLANVTDPALGDDVPLGHAHKTTMLTSSNGIKIGLIGLAEKEWLEAVNALPSNLIHTDPVVSAKKLIPGLRAQGAEIIIALCHQREHHDVRLAQETPEGLIDLILSGHDHHYRQARLRNTQILCSGSDYKQLSYIEASRTDTKWDFNITRRDVNSAVPEDPYTVALMDKLFSSLQGKLQKVIGYTAVPLDTRFATVRASESNMGNFVSDLMRFYYNTDCAMLVGGTIRADTVYPPGILRLKDIVDCFLRKGEGPLRVQNRLINTSISPEEARAVAHFPFEDPVVVIRVKGQQLLEALQNGVSKYPALDGRFPQVSNISFTFDPSRDSHDRIVAVQVNGKPLDLEREYTLATREYMVKGGGGSTISIVDEENGILVSMLLRQHFLSSMTVGRWKHWGAALGHHWGTVQEQLRRTGSVVERTDTSHTFRRDSNDASARRTSVDVSSGRRKSSAVWDRPPIRIVEPAEIGLSESEDESEVTAPVLARELSPEEHELVVARKAMRKWWRLAGLSKRHAMGYETGEELGVGWTRGICPQVEGRIKMVLRCREIASSSLLANNLGKAIVIDLGLLSFTRRGNESRSSIAHFDVVVVVIALLFTALIVVVLVLNNLKILGNSSATLLEPPLDSLETREVTFGSLFPELHDLFGDRDFALVLDVQVKLVLHDLQQDGFDIELVCIGTFGEEVTHSTSEPIALCRAVRAAPVAGDCDCEGRPEAQGVPDAEIEVGLNCFCVRSECCFMSN</sequence>
<feature type="region of interest" description="Disordered" evidence="3">
    <location>
        <begin position="460"/>
        <end position="486"/>
    </location>
</feature>